<name>A0ABY7GSC7_9BACT</name>
<evidence type="ECO:0000256" key="1">
    <source>
        <dbReference type="SAM" id="MobiDB-lite"/>
    </source>
</evidence>
<evidence type="ECO:0000313" key="2">
    <source>
        <dbReference type="EMBL" id="WAS89839.1"/>
    </source>
</evidence>
<dbReference type="RefSeq" id="WP_269032149.1">
    <property type="nucleotide sequence ID" value="NZ_CP114040.1"/>
</dbReference>
<gene>
    <name evidence="2" type="ORF">O0S08_26910</name>
</gene>
<sequence>MPDPSSTSEPPVAPPGTASGPELEASATTGEASPAHEATPAGLIAPWPTGACDPSGTWRVKLHPQRPFCAPVPPETFDIAIGFVRKGDRTVLAAVGEPVGEPGKIGGRMRSMHVSLLAGPYVGCEVRLHSTLGRADWATHTELKFRVFEHKLEGGGAQWNAPALCNEVFALSGERTAAGPAEWAQLGEPAPPQVPAPPRPADEALAAAVAGISAESLLGPAVSTITTLGLYDEIEERAARIALRGSIVEYVTAAVGQARDISLHEVPCSLPDAGRCVAVVGDPCRPEFLDPQEDWDCEGLYLVVVVDVDRKRLDRANTAGYPVRSHADIAGWELIAP</sequence>
<dbReference type="Proteomes" id="UP001164459">
    <property type="component" value="Chromosome"/>
</dbReference>
<proteinExistence type="predicted"/>
<protein>
    <submittedName>
        <fullName evidence="2">Uncharacterized protein</fullName>
    </submittedName>
</protein>
<feature type="region of interest" description="Disordered" evidence="1">
    <location>
        <begin position="1"/>
        <end position="49"/>
    </location>
</feature>
<organism evidence="2 3">
    <name type="scientific">Nannocystis punicea</name>
    <dbReference type="NCBI Taxonomy" id="2995304"/>
    <lineage>
        <taxon>Bacteria</taxon>
        <taxon>Pseudomonadati</taxon>
        <taxon>Myxococcota</taxon>
        <taxon>Polyangia</taxon>
        <taxon>Nannocystales</taxon>
        <taxon>Nannocystaceae</taxon>
        <taxon>Nannocystis</taxon>
    </lineage>
</organism>
<accession>A0ABY7GSC7</accession>
<dbReference type="EMBL" id="CP114040">
    <property type="protein sequence ID" value="WAS89839.1"/>
    <property type="molecule type" value="Genomic_DNA"/>
</dbReference>
<evidence type="ECO:0000313" key="3">
    <source>
        <dbReference type="Proteomes" id="UP001164459"/>
    </source>
</evidence>
<reference evidence="2" key="1">
    <citation type="submission" date="2022-11" db="EMBL/GenBank/DDBJ databases">
        <title>Minimal conservation of predation-associated metabolite biosynthetic gene clusters underscores biosynthetic potential of Myxococcota including descriptions for ten novel species: Archangium lansinium sp. nov., Myxococcus landrumus sp. nov., Nannocystis bai.</title>
        <authorList>
            <person name="Ahearne A."/>
            <person name="Stevens C."/>
            <person name="Dowd S."/>
        </authorList>
    </citation>
    <scope>NUCLEOTIDE SEQUENCE</scope>
    <source>
        <strain evidence="2">Fl3</strain>
    </source>
</reference>
<keyword evidence="3" id="KW-1185">Reference proteome</keyword>